<dbReference type="PIRSF" id="PIRSF033101">
    <property type="entry name" value="UCP033101"/>
    <property type="match status" value="1"/>
</dbReference>
<dbReference type="AlphaFoldDB" id="A0AB39V6R1"/>
<keyword evidence="1" id="KW-1133">Transmembrane helix</keyword>
<keyword evidence="1" id="KW-0472">Membrane</keyword>
<feature type="transmembrane region" description="Helical" evidence="1">
    <location>
        <begin position="128"/>
        <end position="146"/>
    </location>
</feature>
<evidence type="ECO:0000313" key="2">
    <source>
        <dbReference type="EMBL" id="XDU63367.1"/>
    </source>
</evidence>
<feature type="transmembrane region" description="Helical" evidence="1">
    <location>
        <begin position="6"/>
        <end position="31"/>
    </location>
</feature>
<dbReference type="EMBL" id="CP165647">
    <property type="protein sequence ID" value="XDU63367.1"/>
    <property type="molecule type" value="Genomic_DNA"/>
</dbReference>
<dbReference type="Pfam" id="PF10086">
    <property type="entry name" value="YhfC"/>
    <property type="match status" value="1"/>
</dbReference>
<name>A0AB39V6R1_9FUSO</name>
<dbReference type="InterPro" id="IPR011397">
    <property type="entry name" value="YhfC"/>
</dbReference>
<sequence>MNYEYIGTSTIIAIILMVIIGMAVPLTIAAIWKIKTKEPISTIFIGAVTFILFAIILESIPKVFLFQVKNPISDYIANNKWVFVIVPALLAGIFEESGRFTAFKFLLKKRKNKKTAISYGIGHSGIEMIFILTFAGIQCLVFAQMINSGQFAKLLEQAGNNQVQLKSLQAIPQLIVSISFGTLGISLIERISAILVHITCSILVFYSVHFKNKKILFPIAILLHTFIDIFAGLYQTKLVTNLIIIEGFVFVISIIIFSFVYKKVYEKQ</sequence>
<keyword evidence="1" id="KW-0812">Transmembrane</keyword>
<keyword evidence="2" id="KW-0378">Hydrolase</keyword>
<gene>
    <name evidence="2" type="ORF">AB8B28_05890</name>
</gene>
<evidence type="ECO:0000256" key="1">
    <source>
        <dbReference type="SAM" id="Phobius"/>
    </source>
</evidence>
<organism evidence="2">
    <name type="scientific">Leptotrichia alba</name>
    <dbReference type="NCBI Taxonomy" id="3239304"/>
    <lineage>
        <taxon>Bacteria</taxon>
        <taxon>Fusobacteriati</taxon>
        <taxon>Fusobacteriota</taxon>
        <taxon>Fusobacteriia</taxon>
        <taxon>Fusobacteriales</taxon>
        <taxon>Leptotrichiaceae</taxon>
        <taxon>Leptotrichia</taxon>
    </lineage>
</organism>
<dbReference type="GO" id="GO:0008237">
    <property type="term" value="F:metallopeptidase activity"/>
    <property type="evidence" value="ECO:0007669"/>
    <property type="project" value="UniProtKB-KW"/>
</dbReference>
<dbReference type="RefSeq" id="WP_369717452.1">
    <property type="nucleotide sequence ID" value="NZ_CP165647.1"/>
</dbReference>
<feature type="transmembrane region" description="Helical" evidence="1">
    <location>
        <begin position="191"/>
        <end position="208"/>
    </location>
</feature>
<reference evidence="2" key="1">
    <citation type="submission" date="2024-07" db="EMBL/GenBank/DDBJ databases">
        <authorList>
            <person name="Li X.-J."/>
            <person name="Wang X."/>
        </authorList>
    </citation>
    <scope>NUCLEOTIDE SEQUENCE</scope>
    <source>
        <strain evidence="2">HSP-536</strain>
    </source>
</reference>
<proteinExistence type="predicted"/>
<feature type="transmembrane region" description="Helical" evidence="1">
    <location>
        <begin position="215"/>
        <end position="234"/>
    </location>
</feature>
<feature type="transmembrane region" description="Helical" evidence="1">
    <location>
        <begin position="240"/>
        <end position="261"/>
    </location>
</feature>
<keyword evidence="2" id="KW-0482">Metalloprotease</keyword>
<feature type="transmembrane region" description="Helical" evidence="1">
    <location>
        <begin position="81"/>
        <end position="107"/>
    </location>
</feature>
<protein>
    <submittedName>
        <fullName evidence="2">YhfC family intramembrane metalloprotease</fullName>
    </submittedName>
</protein>
<feature type="transmembrane region" description="Helical" evidence="1">
    <location>
        <begin position="43"/>
        <end position="61"/>
    </location>
</feature>
<dbReference type="KEGG" id="lala:AB8B28_05890"/>
<accession>A0AB39V6R1</accession>
<keyword evidence="2" id="KW-0645">Protease</keyword>